<keyword evidence="2" id="KW-1133">Transmembrane helix</keyword>
<dbReference type="Proteomes" id="UP000177555">
    <property type="component" value="Unassembled WGS sequence"/>
</dbReference>
<evidence type="ECO:0000313" key="4">
    <source>
        <dbReference type="Proteomes" id="UP000177555"/>
    </source>
</evidence>
<evidence type="ECO:0000256" key="2">
    <source>
        <dbReference type="SAM" id="Phobius"/>
    </source>
</evidence>
<reference evidence="3 4" key="1">
    <citation type="journal article" date="2016" name="Nat. Commun.">
        <title>Thousands of microbial genomes shed light on interconnected biogeochemical processes in an aquifer system.</title>
        <authorList>
            <person name="Anantharaman K."/>
            <person name="Brown C.T."/>
            <person name="Hug L.A."/>
            <person name="Sharon I."/>
            <person name="Castelle C.J."/>
            <person name="Probst A.J."/>
            <person name="Thomas B.C."/>
            <person name="Singh A."/>
            <person name="Wilkins M.J."/>
            <person name="Karaoz U."/>
            <person name="Brodie E.L."/>
            <person name="Williams K.H."/>
            <person name="Hubbard S.S."/>
            <person name="Banfield J.F."/>
        </authorList>
    </citation>
    <scope>NUCLEOTIDE SEQUENCE [LARGE SCALE GENOMIC DNA]</scope>
</reference>
<feature type="region of interest" description="Disordered" evidence="1">
    <location>
        <begin position="41"/>
        <end position="88"/>
    </location>
</feature>
<feature type="transmembrane region" description="Helical" evidence="2">
    <location>
        <begin position="6"/>
        <end position="24"/>
    </location>
</feature>
<name>A0A1F5JFJ6_9BACT</name>
<protein>
    <submittedName>
        <fullName evidence="3">Uncharacterized protein</fullName>
    </submittedName>
</protein>
<evidence type="ECO:0000256" key="1">
    <source>
        <dbReference type="SAM" id="MobiDB-lite"/>
    </source>
</evidence>
<keyword evidence="2" id="KW-0812">Transmembrane</keyword>
<dbReference type="EMBL" id="MFCP01000040">
    <property type="protein sequence ID" value="OGE27369.1"/>
    <property type="molecule type" value="Genomic_DNA"/>
</dbReference>
<gene>
    <name evidence="3" type="ORF">A2867_00655</name>
</gene>
<proteinExistence type="predicted"/>
<organism evidence="3 4">
    <name type="scientific">Candidatus Daviesbacteria bacterium RIFCSPHIGHO2_01_FULL_40_11</name>
    <dbReference type="NCBI Taxonomy" id="1797762"/>
    <lineage>
        <taxon>Bacteria</taxon>
        <taxon>Candidatus Daviesiibacteriota</taxon>
    </lineage>
</organism>
<sequence length="88" mass="9716">MSKGKIFLIILLTILGVIVVFFVIRRNDSLISPIPKQIGLQAGVQQSSPAPLTPSYNPPKEIKYDSSTDLQKELDSVNPQVSDSDFEE</sequence>
<keyword evidence="2" id="KW-0472">Membrane</keyword>
<evidence type="ECO:0000313" key="3">
    <source>
        <dbReference type="EMBL" id="OGE27369.1"/>
    </source>
</evidence>
<comment type="caution">
    <text evidence="3">The sequence shown here is derived from an EMBL/GenBank/DDBJ whole genome shotgun (WGS) entry which is preliminary data.</text>
</comment>
<accession>A0A1F5JFJ6</accession>
<feature type="compositionally biased region" description="Basic and acidic residues" evidence="1">
    <location>
        <begin position="60"/>
        <end position="75"/>
    </location>
</feature>
<feature type="compositionally biased region" description="Polar residues" evidence="1">
    <location>
        <begin position="77"/>
        <end position="88"/>
    </location>
</feature>
<dbReference type="AlphaFoldDB" id="A0A1F5JFJ6"/>